<evidence type="ECO:0000313" key="3">
    <source>
        <dbReference type="EMBL" id="PVE05221.1"/>
    </source>
</evidence>
<proteinExistence type="predicted"/>
<comment type="caution">
    <text evidence="3">The sequence shown here is derived from an EMBL/GenBank/DDBJ whole genome shotgun (WGS) entry which is preliminary data.</text>
</comment>
<dbReference type="Proteomes" id="UP000245992">
    <property type="component" value="Unassembled WGS sequence"/>
</dbReference>
<dbReference type="InterPro" id="IPR050452">
    <property type="entry name" value="Metacaspase"/>
</dbReference>
<dbReference type="PANTHER" id="PTHR48104">
    <property type="entry name" value="METACASPASE-4"/>
    <property type="match status" value="1"/>
</dbReference>
<dbReference type="Gene3D" id="3.40.50.1460">
    <property type="match status" value="1"/>
</dbReference>
<reference evidence="3 4" key="1">
    <citation type="submission" date="2013-12" db="EMBL/GenBank/DDBJ databases">
        <title>Annotated genome of Streptomyces scopuliridis.</title>
        <authorList>
            <person name="Olson J.B."/>
        </authorList>
    </citation>
    <scope>NUCLEOTIDE SEQUENCE [LARGE SCALE GENOMIC DNA]</scope>
    <source>
        <strain evidence="3 4">RB72</strain>
    </source>
</reference>
<organism evidence="3 4">
    <name type="scientific">Streptomyces scopuliridis RB72</name>
    <dbReference type="NCBI Taxonomy" id="1440053"/>
    <lineage>
        <taxon>Bacteria</taxon>
        <taxon>Bacillati</taxon>
        <taxon>Actinomycetota</taxon>
        <taxon>Actinomycetes</taxon>
        <taxon>Kitasatosporales</taxon>
        <taxon>Streptomycetaceae</taxon>
        <taxon>Streptomyces</taxon>
    </lineage>
</organism>
<sequence length="640" mass="67038">MGTAFVLLVGINDYSALSPAAGPTLGSLNGCVNDIRAARGWLEGRLAGPPPRILELTDGEATVAAVTDALRTHLGQAGPGDTALFWYAGHGTEFPATERAHLYVEPTGYCQALVCADGILIDKDLGALLDGVASGGAHTVAVLDSCFSGGATRLSGDLVKRSLPHDPSWPAYGDPGPRADGPRAREVPVPAEGARHVLLAACRVNQASYEDGHGAGRHGLFTRALLGALRDMGPGATYRQVLAAAGSRVQSATEHQNPVLYPADPGGIADRAVLGGAADRPLSPHLLLHGPDGWQVDCGSTHGLSSGPEGTKDDSGTEFGVVEADREGDVVRVRAVEPLRALVTPVGWTPDPVRIYPVAVSALALPPTSVVVEGGDRALLDAIDAAPLLRLADGDLKGNGPGHGQVFKVVVRDDGRARVLRRDGTEATAPLPAHRVPDCLVHLTRWHQLRDLANPASPLASLVDVDVSVWNGERILPDGHGEIRCAYADGREPLVSVRIHNRSHDRALWCVLLDLTDSYASHSGLFPGHFIGPGRTGYALGNAPVQLSLPESRKAEPGAFVRDWLKLIVAEGEFSTVPFRLAPWSADAPPAARGTDEDHVLRFTRPPHAGRDAGPGPGGGGGAPGQWHALTIPLRTVVPE</sequence>
<dbReference type="AlphaFoldDB" id="A0A2T7SQV3"/>
<evidence type="ECO:0000313" key="4">
    <source>
        <dbReference type="Proteomes" id="UP000245992"/>
    </source>
</evidence>
<name>A0A2T7SQV3_9ACTN</name>
<dbReference type="STRING" id="1440053.GCA_000718095_04297"/>
<dbReference type="SUPFAM" id="SSF52129">
    <property type="entry name" value="Caspase-like"/>
    <property type="match status" value="1"/>
</dbReference>
<dbReference type="RefSeq" id="WP_030353304.1">
    <property type="nucleotide sequence ID" value="NZ_AZSP01000342.1"/>
</dbReference>
<dbReference type="EMBL" id="AZSP01000342">
    <property type="protein sequence ID" value="PVE05221.1"/>
    <property type="molecule type" value="Genomic_DNA"/>
</dbReference>
<feature type="region of interest" description="Disordered" evidence="1">
    <location>
        <begin position="604"/>
        <end position="627"/>
    </location>
</feature>
<dbReference type="PANTHER" id="PTHR48104:SF30">
    <property type="entry name" value="METACASPASE-1"/>
    <property type="match status" value="1"/>
</dbReference>
<dbReference type="InterPro" id="IPR011600">
    <property type="entry name" value="Pept_C14_caspase"/>
</dbReference>
<accession>A0A2T7SQV3</accession>
<evidence type="ECO:0000259" key="2">
    <source>
        <dbReference type="Pfam" id="PF00656"/>
    </source>
</evidence>
<gene>
    <name evidence="3" type="ORF">Y717_02270</name>
</gene>
<dbReference type="InterPro" id="IPR029030">
    <property type="entry name" value="Caspase-like_dom_sf"/>
</dbReference>
<protein>
    <recommendedName>
        <fullName evidence="2">Peptidase C14 caspase domain-containing protein</fullName>
    </recommendedName>
</protein>
<feature type="domain" description="Peptidase C14 caspase" evidence="2">
    <location>
        <begin position="5"/>
        <end position="261"/>
    </location>
</feature>
<dbReference type="GO" id="GO:0004197">
    <property type="term" value="F:cysteine-type endopeptidase activity"/>
    <property type="evidence" value="ECO:0007669"/>
    <property type="project" value="InterPro"/>
</dbReference>
<dbReference type="GO" id="GO:0006508">
    <property type="term" value="P:proteolysis"/>
    <property type="evidence" value="ECO:0007669"/>
    <property type="project" value="InterPro"/>
</dbReference>
<keyword evidence="4" id="KW-1185">Reference proteome</keyword>
<evidence type="ECO:0000256" key="1">
    <source>
        <dbReference type="SAM" id="MobiDB-lite"/>
    </source>
</evidence>
<dbReference type="Pfam" id="PF00656">
    <property type="entry name" value="Peptidase_C14"/>
    <property type="match status" value="1"/>
</dbReference>
<dbReference type="GO" id="GO:0005737">
    <property type="term" value="C:cytoplasm"/>
    <property type="evidence" value="ECO:0007669"/>
    <property type="project" value="TreeGrafter"/>
</dbReference>
<feature type="compositionally biased region" description="Gly residues" evidence="1">
    <location>
        <begin position="613"/>
        <end position="624"/>
    </location>
</feature>
<dbReference type="OrthoDB" id="8447555at2"/>